<feature type="chain" id="PRO_5012161215" description="Exo-alpha-sialidase" evidence="1">
    <location>
        <begin position="21"/>
        <end position="76"/>
    </location>
</feature>
<gene>
    <name evidence="2" type="ORF">SAMN02746009_03471</name>
</gene>
<keyword evidence="3" id="KW-1185">Reference proteome</keyword>
<evidence type="ECO:0000313" key="2">
    <source>
        <dbReference type="EMBL" id="SHL84155.1"/>
    </source>
</evidence>
<dbReference type="Proteomes" id="UP000183947">
    <property type="component" value="Unassembled WGS sequence"/>
</dbReference>
<protein>
    <recommendedName>
        <fullName evidence="4">Exo-alpha-sialidase</fullName>
    </recommendedName>
</protein>
<keyword evidence="1" id="KW-0732">Signal</keyword>
<feature type="signal peptide" evidence="1">
    <location>
        <begin position="1"/>
        <end position="20"/>
    </location>
</feature>
<dbReference type="STRING" id="1121959.SAMN02746009_03471"/>
<sequence length="76" mass="8021">MNKHVLLLAGLLSVGATAQAQWATQPIGFPNSFATPYFVKGVDANTVWTIGYDLDEGSGSDYARSTNGGVTWSAAR</sequence>
<reference evidence="3" key="1">
    <citation type="submission" date="2016-11" db="EMBL/GenBank/DDBJ databases">
        <authorList>
            <person name="Varghese N."/>
            <person name="Submissions S."/>
        </authorList>
    </citation>
    <scope>NUCLEOTIDE SEQUENCE [LARGE SCALE GENOMIC DNA]</scope>
    <source>
        <strain evidence="3">DSM 18569</strain>
    </source>
</reference>
<evidence type="ECO:0008006" key="4">
    <source>
        <dbReference type="Google" id="ProtNLM"/>
    </source>
</evidence>
<evidence type="ECO:0000256" key="1">
    <source>
        <dbReference type="SAM" id="SignalP"/>
    </source>
</evidence>
<name>A0A1M7DXC2_9BACT</name>
<organism evidence="2 3">
    <name type="scientific">Hymenobacter psychrotolerans DSM 18569</name>
    <dbReference type="NCBI Taxonomy" id="1121959"/>
    <lineage>
        <taxon>Bacteria</taxon>
        <taxon>Pseudomonadati</taxon>
        <taxon>Bacteroidota</taxon>
        <taxon>Cytophagia</taxon>
        <taxon>Cytophagales</taxon>
        <taxon>Hymenobacteraceae</taxon>
        <taxon>Hymenobacter</taxon>
    </lineage>
</organism>
<proteinExistence type="predicted"/>
<dbReference type="EMBL" id="FRAS01000023">
    <property type="protein sequence ID" value="SHL84155.1"/>
    <property type="molecule type" value="Genomic_DNA"/>
</dbReference>
<dbReference type="AlphaFoldDB" id="A0A1M7DXC2"/>
<accession>A0A1M7DXC2</accession>
<evidence type="ECO:0000313" key="3">
    <source>
        <dbReference type="Proteomes" id="UP000183947"/>
    </source>
</evidence>
<dbReference type="RefSeq" id="WP_073287873.1">
    <property type="nucleotide sequence ID" value="NZ_FRAS01000023.1"/>
</dbReference>